<sequence>MTTTTPKEVNAINNILKNMEVGLTYKPTISVAGMNCLAGIAKETSQRLINQSRQEMTKSNRSTIKAEDVKASVILLFNGDVAKMSAYSGSSEVTRSKSTAAEGNIPRPVTKQFIASSYRKDMQRDGLTKASRDASFFLAGVLQYVIFETIQLALFQAEKTRITPNHIRLAIASDSELAQSGFINTTDAIAHSNDDDVDFVLDNNTVEVEDQDEGSIELDEDKQ</sequence>
<accession>F4QBU0</accession>
<dbReference type="GeneID" id="14866669"/>
<dbReference type="KEGG" id="dfa:DFA_10936"/>
<protein>
    <recommendedName>
        <fullName evidence="3">Histone H2A</fullName>
    </recommendedName>
</protein>
<dbReference type="Proteomes" id="UP000007797">
    <property type="component" value="Unassembled WGS sequence"/>
</dbReference>
<dbReference type="Gene3D" id="1.10.20.10">
    <property type="entry name" value="Histone, subunit A"/>
    <property type="match status" value="1"/>
</dbReference>
<evidence type="ECO:0000313" key="2">
    <source>
        <dbReference type="Proteomes" id="UP000007797"/>
    </source>
</evidence>
<proteinExistence type="predicted"/>
<dbReference type="AlphaFoldDB" id="F4QBU0"/>
<gene>
    <name evidence="1" type="ORF">DFA_10936</name>
</gene>
<dbReference type="EMBL" id="GL883028">
    <property type="protein sequence ID" value="EGG14678.1"/>
    <property type="molecule type" value="Genomic_DNA"/>
</dbReference>
<evidence type="ECO:0000313" key="1">
    <source>
        <dbReference type="EMBL" id="EGG14678.1"/>
    </source>
</evidence>
<keyword evidence="2" id="KW-1185">Reference proteome</keyword>
<name>F4QBU0_CACFS</name>
<dbReference type="GO" id="GO:0046982">
    <property type="term" value="F:protein heterodimerization activity"/>
    <property type="evidence" value="ECO:0007669"/>
    <property type="project" value="InterPro"/>
</dbReference>
<dbReference type="SUPFAM" id="SSF47113">
    <property type="entry name" value="Histone-fold"/>
    <property type="match status" value="2"/>
</dbReference>
<organism evidence="1 2">
    <name type="scientific">Cavenderia fasciculata</name>
    <name type="common">Slime mold</name>
    <name type="synonym">Dictyostelium fasciculatum</name>
    <dbReference type="NCBI Taxonomy" id="261658"/>
    <lineage>
        <taxon>Eukaryota</taxon>
        <taxon>Amoebozoa</taxon>
        <taxon>Evosea</taxon>
        <taxon>Eumycetozoa</taxon>
        <taxon>Dictyostelia</taxon>
        <taxon>Acytosteliales</taxon>
        <taxon>Cavenderiaceae</taxon>
        <taxon>Cavenderia</taxon>
    </lineage>
</organism>
<dbReference type="InterPro" id="IPR009072">
    <property type="entry name" value="Histone-fold"/>
</dbReference>
<dbReference type="RefSeq" id="XP_004351186.1">
    <property type="nucleotide sequence ID" value="XM_004351134.1"/>
</dbReference>
<evidence type="ECO:0008006" key="3">
    <source>
        <dbReference type="Google" id="ProtNLM"/>
    </source>
</evidence>
<reference evidence="2" key="1">
    <citation type="journal article" date="2011" name="Genome Res.">
        <title>Phylogeny-wide analysis of social amoeba genomes highlights ancient origins for complex intercellular communication.</title>
        <authorList>
            <person name="Heidel A.J."/>
            <person name="Lawal H.M."/>
            <person name="Felder M."/>
            <person name="Schilde C."/>
            <person name="Helps N.R."/>
            <person name="Tunggal B."/>
            <person name="Rivero F."/>
            <person name="John U."/>
            <person name="Schleicher M."/>
            <person name="Eichinger L."/>
            <person name="Platzer M."/>
            <person name="Noegel A.A."/>
            <person name="Schaap P."/>
            <person name="Gloeckner G."/>
        </authorList>
    </citation>
    <scope>NUCLEOTIDE SEQUENCE [LARGE SCALE GENOMIC DNA]</scope>
    <source>
        <strain evidence="2">SH3</strain>
    </source>
</reference>